<dbReference type="EMBL" id="SOEO01000002">
    <property type="protein sequence ID" value="TDX84628.1"/>
    <property type="molecule type" value="Genomic_DNA"/>
</dbReference>
<evidence type="ECO:0000313" key="4">
    <source>
        <dbReference type="Proteomes" id="UP000295313"/>
    </source>
</evidence>
<evidence type="ECO:0000256" key="1">
    <source>
        <dbReference type="SAM" id="Coils"/>
    </source>
</evidence>
<gene>
    <name evidence="3" type="ORF">B0I22_2259</name>
</gene>
<protein>
    <recommendedName>
        <fullName evidence="5">DUF1049 domain-containing protein</fullName>
    </recommendedName>
</protein>
<dbReference type="Proteomes" id="UP000295313">
    <property type="component" value="Unassembled WGS sequence"/>
</dbReference>
<sequence length="95" mass="10612">MKSLTFTGIVLLLLAFVLFYFNENFTVIRLFEPVPLMAILFGIGIGLIIGGSVGYVSKGNAIKEAKIKQELKQLQKEKAEFEKQKIDNNLNSGNF</sequence>
<evidence type="ECO:0000313" key="3">
    <source>
        <dbReference type="EMBL" id="TDX84628.1"/>
    </source>
</evidence>
<organism evidence="3 4">
    <name type="scientific">Epilithonimonas xixisoli</name>
    <dbReference type="NCBI Taxonomy" id="1476462"/>
    <lineage>
        <taxon>Bacteria</taxon>
        <taxon>Pseudomonadati</taxon>
        <taxon>Bacteroidota</taxon>
        <taxon>Flavobacteriia</taxon>
        <taxon>Flavobacteriales</taxon>
        <taxon>Weeksellaceae</taxon>
        <taxon>Chryseobacterium group</taxon>
        <taxon>Epilithonimonas</taxon>
    </lineage>
</organism>
<keyword evidence="4" id="KW-1185">Reference proteome</keyword>
<evidence type="ECO:0008006" key="5">
    <source>
        <dbReference type="Google" id="ProtNLM"/>
    </source>
</evidence>
<feature type="coiled-coil region" evidence="1">
    <location>
        <begin position="60"/>
        <end position="91"/>
    </location>
</feature>
<dbReference type="AlphaFoldDB" id="A0A4R8IFP4"/>
<keyword evidence="2" id="KW-0472">Membrane</keyword>
<name>A0A4R8IFP4_9FLAO</name>
<comment type="caution">
    <text evidence="3">The sequence shown here is derived from an EMBL/GenBank/DDBJ whole genome shotgun (WGS) entry which is preliminary data.</text>
</comment>
<proteinExistence type="predicted"/>
<keyword evidence="2" id="KW-0812">Transmembrane</keyword>
<dbReference type="RefSeq" id="WP_133944632.1">
    <property type="nucleotide sequence ID" value="NZ_SOEO01000002.1"/>
</dbReference>
<accession>A0A4R8IFP4</accession>
<reference evidence="3 4" key="1">
    <citation type="submission" date="2019-03" db="EMBL/GenBank/DDBJ databases">
        <title>Genomic Encyclopedia of Type Strains, Phase III (KMG-III): the genomes of soil and plant-associated and newly described type strains.</title>
        <authorList>
            <person name="Whitman W."/>
        </authorList>
    </citation>
    <scope>NUCLEOTIDE SEQUENCE [LARGE SCALE GENOMIC DNA]</scope>
    <source>
        <strain evidence="3 4">CGMCC 1.12802</strain>
    </source>
</reference>
<keyword evidence="2" id="KW-1133">Transmembrane helix</keyword>
<keyword evidence="1" id="KW-0175">Coiled coil</keyword>
<feature type="transmembrane region" description="Helical" evidence="2">
    <location>
        <begin position="35"/>
        <end position="56"/>
    </location>
</feature>
<evidence type="ECO:0000256" key="2">
    <source>
        <dbReference type="SAM" id="Phobius"/>
    </source>
</evidence>